<dbReference type="Proteomes" id="UP000381093">
    <property type="component" value="Unassembled WGS sequence"/>
</dbReference>
<accession>A0A5E7DQ23</accession>
<evidence type="ECO:0000313" key="3">
    <source>
        <dbReference type="Proteomes" id="UP000381093"/>
    </source>
</evidence>
<organism evidence="2 3">
    <name type="scientific">Pseudomonas fluorescens</name>
    <dbReference type="NCBI Taxonomy" id="294"/>
    <lineage>
        <taxon>Bacteria</taxon>
        <taxon>Pseudomonadati</taxon>
        <taxon>Pseudomonadota</taxon>
        <taxon>Gammaproteobacteria</taxon>
        <taxon>Pseudomonadales</taxon>
        <taxon>Pseudomonadaceae</taxon>
        <taxon>Pseudomonas</taxon>
    </lineage>
</organism>
<dbReference type="AlphaFoldDB" id="A0A5E7DQ23"/>
<evidence type="ECO:0000313" key="2">
    <source>
        <dbReference type="EMBL" id="VVO19730.1"/>
    </source>
</evidence>
<name>A0A5E7DQ23_PSEFL</name>
<dbReference type="EMBL" id="CABVHW010000015">
    <property type="protein sequence ID" value="VVO19730.1"/>
    <property type="molecule type" value="Genomic_DNA"/>
</dbReference>
<sequence length="120" mass="12594">MTEHSDSASSEKLKSKKTGGGSAIGGGANFQSSLTAIVATHILHGSLLGSLDGVCDDIPAAVWAESEGVGDDLRIELTDGSAIEVQAKKGLKHRDKLWSALMDLAQAIHNCFAPRTQRTH</sequence>
<protein>
    <submittedName>
        <fullName evidence="2">Uncharacterized protein</fullName>
    </submittedName>
</protein>
<proteinExistence type="predicted"/>
<gene>
    <name evidence="2" type="ORF">PS710_04141</name>
</gene>
<feature type="compositionally biased region" description="Basic and acidic residues" evidence="1">
    <location>
        <begin position="1"/>
        <end position="13"/>
    </location>
</feature>
<feature type="region of interest" description="Disordered" evidence="1">
    <location>
        <begin position="1"/>
        <end position="23"/>
    </location>
</feature>
<evidence type="ECO:0000256" key="1">
    <source>
        <dbReference type="SAM" id="MobiDB-lite"/>
    </source>
</evidence>
<dbReference type="RefSeq" id="WP_150766134.1">
    <property type="nucleotide sequence ID" value="NZ_CABVHW010000015.1"/>
</dbReference>
<reference evidence="2 3" key="1">
    <citation type="submission" date="2019-09" db="EMBL/GenBank/DDBJ databases">
        <authorList>
            <person name="Chandra G."/>
            <person name="Truman W A."/>
        </authorList>
    </citation>
    <scope>NUCLEOTIDE SEQUENCE [LARGE SCALE GENOMIC DNA]</scope>
    <source>
        <strain evidence="2">PS710</strain>
    </source>
</reference>